<proteinExistence type="predicted"/>
<protein>
    <submittedName>
        <fullName evidence="2">Uncharacterized protein</fullName>
    </submittedName>
</protein>
<comment type="caution">
    <text evidence="2">The sequence shown here is derived from an EMBL/GenBank/DDBJ whole genome shotgun (WGS) entry which is preliminary data.</text>
</comment>
<organism evidence="2 3">
    <name type="scientific">Candidatus Cryptobacteroides gallistercoris</name>
    <dbReference type="NCBI Taxonomy" id="2840765"/>
    <lineage>
        <taxon>Bacteria</taxon>
        <taxon>Pseudomonadati</taxon>
        <taxon>Bacteroidota</taxon>
        <taxon>Bacteroidia</taxon>
        <taxon>Bacteroidales</taxon>
        <taxon>Candidatus Cryptobacteroides</taxon>
    </lineage>
</organism>
<keyword evidence="1" id="KW-0812">Transmembrane</keyword>
<keyword evidence="1" id="KW-1133">Transmembrane helix</keyword>
<evidence type="ECO:0000256" key="1">
    <source>
        <dbReference type="SAM" id="Phobius"/>
    </source>
</evidence>
<accession>A0A940IG17</accession>
<sequence length="408" mass="46992">MSCPRPAEVLSPHWIHVLHNPEDEKEDRRYFYPEFVEFCYGSGRNAGMDIWRMPVGREVPALSWGGNCPVLLKELTLYLLPYDIVVYSLETYIESSDMNDFTSAMSRLRTLSFYDRERCPELYESAAVPLTEAFRKLSPGSGRTGTVSFGSLLENGNKLKIFQITNASGLSALDSRRKDFLLFELGTVSRIGSCENKGSDGIAEEYIDGLLAGGKLCFYNNWTALSLFDTFTILADNAPDWLVMNWRSSYFRMIYLHSLFLKFYLFRLNMRFRKGCFKASALDDELLAFENKYCFHKISYNFLPLQIYKAIDRSFEISEEREQLYHLIAMESRQAEEKNDRKVNSLLLFLTLLTMFSTIWDTTSLLNELYPYSDYVGSSVIGFRAATSLISLLILAVISGIFLRRRKI</sequence>
<evidence type="ECO:0000313" key="3">
    <source>
        <dbReference type="Proteomes" id="UP000771749"/>
    </source>
</evidence>
<dbReference type="EMBL" id="JADIMJ010000032">
    <property type="protein sequence ID" value="MBO8453474.1"/>
    <property type="molecule type" value="Genomic_DNA"/>
</dbReference>
<reference evidence="2" key="1">
    <citation type="submission" date="2020-10" db="EMBL/GenBank/DDBJ databases">
        <authorList>
            <person name="Gilroy R."/>
        </authorList>
    </citation>
    <scope>NUCLEOTIDE SEQUENCE</scope>
    <source>
        <strain evidence="2">F1-3629</strain>
    </source>
</reference>
<dbReference type="AlphaFoldDB" id="A0A940IG17"/>
<feature type="transmembrane region" description="Helical" evidence="1">
    <location>
        <begin position="249"/>
        <end position="266"/>
    </location>
</feature>
<evidence type="ECO:0000313" key="2">
    <source>
        <dbReference type="EMBL" id="MBO8453474.1"/>
    </source>
</evidence>
<name>A0A940IG17_9BACT</name>
<gene>
    <name evidence="2" type="ORF">IAC07_01970</name>
</gene>
<reference evidence="2" key="2">
    <citation type="journal article" date="2021" name="PeerJ">
        <title>Extensive microbial diversity within the chicken gut microbiome revealed by metagenomics and culture.</title>
        <authorList>
            <person name="Gilroy R."/>
            <person name="Ravi A."/>
            <person name="Getino M."/>
            <person name="Pursley I."/>
            <person name="Horton D.L."/>
            <person name="Alikhan N.F."/>
            <person name="Baker D."/>
            <person name="Gharbi K."/>
            <person name="Hall N."/>
            <person name="Watson M."/>
            <person name="Adriaenssens E.M."/>
            <person name="Foster-Nyarko E."/>
            <person name="Jarju S."/>
            <person name="Secka A."/>
            <person name="Antonio M."/>
            <person name="Oren A."/>
            <person name="Chaudhuri R.R."/>
            <person name="La Ragione R."/>
            <person name="Hildebrand F."/>
            <person name="Pallen M.J."/>
        </authorList>
    </citation>
    <scope>NUCLEOTIDE SEQUENCE</scope>
    <source>
        <strain evidence="2">F1-3629</strain>
    </source>
</reference>
<keyword evidence="1" id="KW-0472">Membrane</keyword>
<dbReference type="Proteomes" id="UP000771749">
    <property type="component" value="Unassembled WGS sequence"/>
</dbReference>
<feature type="transmembrane region" description="Helical" evidence="1">
    <location>
        <begin position="343"/>
        <end position="360"/>
    </location>
</feature>
<feature type="transmembrane region" description="Helical" evidence="1">
    <location>
        <begin position="380"/>
        <end position="403"/>
    </location>
</feature>